<evidence type="ECO:0000313" key="9">
    <source>
        <dbReference type="Proteomes" id="UP001596058"/>
    </source>
</evidence>
<evidence type="ECO:0000256" key="5">
    <source>
        <dbReference type="SAM" id="MobiDB-lite"/>
    </source>
</evidence>
<feature type="transmembrane region" description="Helical" evidence="6">
    <location>
        <begin position="298"/>
        <end position="321"/>
    </location>
</feature>
<feature type="transmembrane region" description="Helical" evidence="6">
    <location>
        <begin position="333"/>
        <end position="353"/>
    </location>
</feature>
<dbReference type="PANTHER" id="PTHR43683:SF1">
    <property type="entry name" value="MULTIDRUG EFFLUX PROTEIN YFMO"/>
    <property type="match status" value="1"/>
</dbReference>
<reference evidence="9" key="1">
    <citation type="journal article" date="2019" name="Int. J. Syst. Evol. Microbiol.">
        <title>The Global Catalogue of Microorganisms (GCM) 10K type strain sequencing project: providing services to taxonomists for standard genome sequencing and annotation.</title>
        <authorList>
            <consortium name="The Broad Institute Genomics Platform"/>
            <consortium name="The Broad Institute Genome Sequencing Center for Infectious Disease"/>
            <person name="Wu L."/>
            <person name="Ma J."/>
        </authorList>
    </citation>
    <scope>NUCLEOTIDE SEQUENCE [LARGE SCALE GENOMIC DNA]</scope>
    <source>
        <strain evidence="9">CCUG 53903</strain>
    </source>
</reference>
<dbReference type="EMBL" id="JBHSPA010000084">
    <property type="protein sequence ID" value="MFC5832631.1"/>
    <property type="molecule type" value="Genomic_DNA"/>
</dbReference>
<feature type="transmembrane region" description="Helical" evidence="6">
    <location>
        <begin position="273"/>
        <end position="292"/>
    </location>
</feature>
<keyword evidence="2 6" id="KW-0812">Transmembrane</keyword>
<organism evidence="8 9">
    <name type="scientific">Nonomuraea insulae</name>
    <dbReference type="NCBI Taxonomy" id="1616787"/>
    <lineage>
        <taxon>Bacteria</taxon>
        <taxon>Bacillati</taxon>
        <taxon>Actinomycetota</taxon>
        <taxon>Actinomycetes</taxon>
        <taxon>Streptosporangiales</taxon>
        <taxon>Streptosporangiaceae</taxon>
        <taxon>Nonomuraea</taxon>
    </lineage>
</organism>
<proteinExistence type="predicted"/>
<keyword evidence="3 6" id="KW-1133">Transmembrane helix</keyword>
<keyword evidence="9" id="KW-1185">Reference proteome</keyword>
<dbReference type="InterPro" id="IPR001958">
    <property type="entry name" value="Tet-R_TetA/multi-R_MdtG-like"/>
</dbReference>
<dbReference type="InterPro" id="IPR036259">
    <property type="entry name" value="MFS_trans_sf"/>
</dbReference>
<feature type="transmembrane region" description="Helical" evidence="6">
    <location>
        <begin position="109"/>
        <end position="131"/>
    </location>
</feature>
<feature type="transmembrane region" description="Helical" evidence="6">
    <location>
        <begin position="14"/>
        <end position="32"/>
    </location>
</feature>
<name>A0ABW1D7I7_9ACTN</name>
<protein>
    <submittedName>
        <fullName evidence="8">MFS transporter</fullName>
    </submittedName>
</protein>
<dbReference type="Gene3D" id="1.20.1250.20">
    <property type="entry name" value="MFS general substrate transporter like domains"/>
    <property type="match status" value="1"/>
</dbReference>
<feature type="transmembrane region" description="Helical" evidence="6">
    <location>
        <begin position="209"/>
        <end position="233"/>
    </location>
</feature>
<feature type="domain" description="Major facilitator superfamily (MFS) profile" evidence="7">
    <location>
        <begin position="14"/>
        <end position="385"/>
    </location>
</feature>
<dbReference type="PANTHER" id="PTHR43683">
    <property type="entry name" value="MULTIDRUG EFFLUX PROTEIN YFMO"/>
    <property type="match status" value="1"/>
</dbReference>
<dbReference type="CDD" id="cd17474">
    <property type="entry name" value="MFS_YfmO_like"/>
    <property type="match status" value="1"/>
</dbReference>
<feature type="transmembrane region" description="Helical" evidence="6">
    <location>
        <begin position="52"/>
        <end position="72"/>
    </location>
</feature>
<dbReference type="SUPFAM" id="SSF103473">
    <property type="entry name" value="MFS general substrate transporter"/>
    <property type="match status" value="1"/>
</dbReference>
<keyword evidence="4 6" id="KW-0472">Membrane</keyword>
<comment type="subcellular location">
    <subcellularLocation>
        <location evidence="1">Cell membrane</location>
        <topology evidence="1">Multi-pass membrane protein</topology>
    </subcellularLocation>
</comment>
<evidence type="ECO:0000256" key="3">
    <source>
        <dbReference type="ARBA" id="ARBA00022989"/>
    </source>
</evidence>
<evidence type="ECO:0000256" key="2">
    <source>
        <dbReference type="ARBA" id="ARBA00022692"/>
    </source>
</evidence>
<evidence type="ECO:0000259" key="7">
    <source>
        <dbReference type="PROSITE" id="PS50850"/>
    </source>
</evidence>
<dbReference type="Pfam" id="PF07690">
    <property type="entry name" value="MFS_1"/>
    <property type="match status" value="1"/>
</dbReference>
<comment type="caution">
    <text evidence="8">The sequence shown here is derived from an EMBL/GenBank/DDBJ whole genome shotgun (WGS) entry which is preliminary data.</text>
</comment>
<feature type="transmembrane region" description="Helical" evidence="6">
    <location>
        <begin position="359"/>
        <end position="377"/>
    </location>
</feature>
<dbReference type="InterPro" id="IPR053200">
    <property type="entry name" value="YfmO-like"/>
</dbReference>
<evidence type="ECO:0000256" key="4">
    <source>
        <dbReference type="ARBA" id="ARBA00023136"/>
    </source>
</evidence>
<accession>A0ABW1D7I7</accession>
<feature type="transmembrane region" description="Helical" evidence="6">
    <location>
        <begin position="138"/>
        <end position="162"/>
    </location>
</feature>
<sequence>MSSPAPSPFRQPKAVWAVAFACVISFMGIGLVDPILPAISSDLNASPSQVTLLFTSYLVVMAVAMLVTGWVSSRIGAKWTLIAGLVLIVVFSALAGTSDSVGGIIGFRAGWGLGNALFVATSLAVIVAAASGGFTGAIILYEAALGLGIAIGPLLGGALGHISWRGPFYGVSVLMAVALLATIVLVRPQPKPARKTSLLDPLKALRHRGLLIMSLTALCYNWGFFTVLGYAPFPMELDAIQLGLVFTGWGLMVALFSVAGAPWLQRRLGLARTLYGNLTLFAIVIFVIAAFVDNRPVLIAAVIVAGIFIGVNNTLTTQAVMMVAPVERPVASAAYGFVRFIGGGLAPFAAGQLAEHFNVHVPFIIGGCAILIGIAILSTGHRDLMRAESNQAELDAHAGQGEPNAEVAEAAEAGTGTPS</sequence>
<dbReference type="InterPro" id="IPR011701">
    <property type="entry name" value="MFS"/>
</dbReference>
<dbReference type="Proteomes" id="UP001596058">
    <property type="component" value="Unassembled WGS sequence"/>
</dbReference>
<dbReference type="PROSITE" id="PS50850">
    <property type="entry name" value="MFS"/>
    <property type="match status" value="1"/>
</dbReference>
<feature type="transmembrane region" description="Helical" evidence="6">
    <location>
        <begin position="168"/>
        <end position="188"/>
    </location>
</feature>
<evidence type="ECO:0000256" key="6">
    <source>
        <dbReference type="SAM" id="Phobius"/>
    </source>
</evidence>
<feature type="transmembrane region" description="Helical" evidence="6">
    <location>
        <begin position="79"/>
        <end position="97"/>
    </location>
</feature>
<feature type="region of interest" description="Disordered" evidence="5">
    <location>
        <begin position="394"/>
        <end position="419"/>
    </location>
</feature>
<gene>
    <name evidence="8" type="ORF">ACFPZ3_53010</name>
</gene>
<feature type="transmembrane region" description="Helical" evidence="6">
    <location>
        <begin position="239"/>
        <end position="261"/>
    </location>
</feature>
<evidence type="ECO:0000313" key="8">
    <source>
        <dbReference type="EMBL" id="MFC5832631.1"/>
    </source>
</evidence>
<dbReference type="InterPro" id="IPR020846">
    <property type="entry name" value="MFS_dom"/>
</dbReference>
<dbReference type="RefSeq" id="WP_379522070.1">
    <property type="nucleotide sequence ID" value="NZ_JBHSPA010000084.1"/>
</dbReference>
<evidence type="ECO:0000256" key="1">
    <source>
        <dbReference type="ARBA" id="ARBA00004651"/>
    </source>
</evidence>
<dbReference type="PRINTS" id="PR01035">
    <property type="entry name" value="TCRTETA"/>
</dbReference>